<sequence>MLLSQIIELDCLSNCKIVAGKSSIKFKKVEGITIMEAPDIADWIKGGELILTSLYSVCEDEQQMEALVRRLAENGAAGLLVKVGRFIERVPEAVVNAGDIHQLPVIQIAGDVKYVDIMYPVMNELFNRQLVLLEHYRHCHDRFIQLTLQNGSLDDIAAELKRILRRPVIIFDRDLETLAFTDELFSAVKKLEGKKECVPQRTKGTCALYRQKVVLGFESPLAAQMILASVSFFHEEKAYLGIVADSEMGEMEFIAIETAVTNVALELMKHMAVAEVEQKYQNELMDEIIHHRYQSPEEVRFRSRALGWSLDQPHTVILLQIQDHQEQLRSESGISALKNQMHRIHGIIRRISVHYTQHLIISRKSYRILMLFPMKDHRSSAVLKFARELQSQVSGEVVGVKTVIGIGTTSCNVEEIRKSYEEALNAIHFGQRVQNQNNIISYEELGIFKLLCQFGDVEGLHKFIHPGLKKLCQYDQGRANELIDTLEAYLNHQGNAKKTAENLFIHYKTVMYRIKRIKEIMEVDFEDRQVKLEIEVGLKILHMLRENNHPGGFSKITE</sequence>
<reference evidence="5 6" key="1">
    <citation type="submission" date="2024-04" db="EMBL/GenBank/DDBJ databases">
        <title>Genome sequencing and metabolic network reconstruction of aminoacids and betaine degradation by Anoxynatronum sibiricum.</title>
        <authorList>
            <person name="Detkova E.N."/>
            <person name="Boltjanskaja Y.V."/>
            <person name="Mardanov A.V."/>
            <person name="Kevbrin V."/>
        </authorList>
    </citation>
    <scope>NUCLEOTIDE SEQUENCE [LARGE SCALE GENOMIC DNA]</scope>
    <source>
        <strain evidence="5 6">Z-7981</strain>
    </source>
</reference>
<dbReference type="EMBL" id="JBCITM010000013">
    <property type="protein sequence ID" value="MEN1761208.1"/>
    <property type="molecule type" value="Genomic_DNA"/>
</dbReference>
<dbReference type="InterPro" id="IPR042070">
    <property type="entry name" value="PucR_C-HTH_sf"/>
</dbReference>
<accession>A0ABU9VVL2</accession>
<comment type="caution">
    <text evidence="5">The sequence shown here is derived from an EMBL/GenBank/DDBJ whole genome shotgun (WGS) entry which is preliminary data.</text>
</comment>
<dbReference type="Pfam" id="PF07905">
    <property type="entry name" value="PucR"/>
    <property type="match status" value="1"/>
</dbReference>
<evidence type="ECO:0000256" key="1">
    <source>
        <dbReference type="ARBA" id="ARBA00006754"/>
    </source>
</evidence>
<organism evidence="5 6">
    <name type="scientific">Anoxynatronum sibiricum</name>
    <dbReference type="NCBI Taxonomy" id="210623"/>
    <lineage>
        <taxon>Bacteria</taxon>
        <taxon>Bacillati</taxon>
        <taxon>Bacillota</taxon>
        <taxon>Clostridia</taxon>
        <taxon>Eubacteriales</taxon>
        <taxon>Clostridiaceae</taxon>
        <taxon>Anoxynatronum</taxon>
    </lineage>
</organism>
<evidence type="ECO:0000259" key="4">
    <source>
        <dbReference type="Pfam" id="PF17853"/>
    </source>
</evidence>
<feature type="domain" description="CdaR GGDEF-like" evidence="4">
    <location>
        <begin position="295"/>
        <end position="428"/>
    </location>
</feature>
<keyword evidence="6" id="KW-1185">Reference proteome</keyword>
<evidence type="ECO:0000313" key="6">
    <source>
        <dbReference type="Proteomes" id="UP001407405"/>
    </source>
</evidence>
<name>A0ABU9VVL2_9CLOT</name>
<evidence type="ECO:0000259" key="3">
    <source>
        <dbReference type="Pfam" id="PF13556"/>
    </source>
</evidence>
<proteinExistence type="inferred from homology"/>
<feature type="domain" description="PucR C-terminal helix-turn-helix" evidence="3">
    <location>
        <begin position="482"/>
        <end position="540"/>
    </location>
</feature>
<evidence type="ECO:0000259" key="2">
    <source>
        <dbReference type="Pfam" id="PF07905"/>
    </source>
</evidence>
<dbReference type="RefSeq" id="WP_343186507.1">
    <property type="nucleotide sequence ID" value="NZ_JBCITM010000013.1"/>
</dbReference>
<evidence type="ECO:0000313" key="5">
    <source>
        <dbReference type="EMBL" id="MEN1761208.1"/>
    </source>
</evidence>
<dbReference type="PANTHER" id="PTHR33744">
    <property type="entry name" value="CARBOHYDRATE DIACID REGULATOR"/>
    <property type="match status" value="1"/>
</dbReference>
<protein>
    <submittedName>
        <fullName evidence="5">PucR family transcriptional regulator ligand-binding domain-containing protein</fullName>
    </submittedName>
</protein>
<comment type="similarity">
    <text evidence="1">Belongs to the CdaR family.</text>
</comment>
<dbReference type="InterPro" id="IPR012914">
    <property type="entry name" value="PucR_dom"/>
</dbReference>
<gene>
    <name evidence="5" type="ORF">AAIG11_12015</name>
</gene>
<dbReference type="Proteomes" id="UP001407405">
    <property type="component" value="Unassembled WGS sequence"/>
</dbReference>
<dbReference type="PANTHER" id="PTHR33744:SF1">
    <property type="entry name" value="DNA-BINDING TRANSCRIPTIONAL ACTIVATOR ADER"/>
    <property type="match status" value="1"/>
</dbReference>
<dbReference type="Pfam" id="PF13556">
    <property type="entry name" value="HTH_30"/>
    <property type="match status" value="1"/>
</dbReference>
<dbReference type="Gene3D" id="1.10.10.2840">
    <property type="entry name" value="PucR C-terminal helix-turn-helix domain"/>
    <property type="match status" value="1"/>
</dbReference>
<dbReference type="Pfam" id="PF17853">
    <property type="entry name" value="GGDEF_2"/>
    <property type="match status" value="1"/>
</dbReference>
<dbReference type="InterPro" id="IPR025736">
    <property type="entry name" value="PucR_C-HTH_dom"/>
</dbReference>
<dbReference type="InterPro" id="IPR041522">
    <property type="entry name" value="CdaR_GGDEF"/>
</dbReference>
<dbReference type="InterPro" id="IPR051448">
    <property type="entry name" value="CdaR-like_regulators"/>
</dbReference>
<feature type="domain" description="Purine catabolism PurC-like" evidence="2">
    <location>
        <begin position="5"/>
        <end position="125"/>
    </location>
</feature>